<feature type="domain" description="Carrier" evidence="1">
    <location>
        <begin position="1"/>
        <end position="78"/>
    </location>
</feature>
<evidence type="ECO:0000313" key="3">
    <source>
        <dbReference type="Proteomes" id="UP000001349"/>
    </source>
</evidence>
<reference evidence="2 3" key="1">
    <citation type="submission" date="2009-01" db="EMBL/GenBank/DDBJ databases">
        <title>Complete sequence of Clostridium cellulolyticum H10.</title>
        <authorList>
            <consortium name="US DOE Joint Genome Institute"/>
            <person name="Lucas S."/>
            <person name="Copeland A."/>
            <person name="Lapidus A."/>
            <person name="Glavina del Rio T."/>
            <person name="Dalin E."/>
            <person name="Tice H."/>
            <person name="Bruce D."/>
            <person name="Goodwin L."/>
            <person name="Pitluck S."/>
            <person name="Chertkov O."/>
            <person name="Saunders E."/>
            <person name="Brettin T."/>
            <person name="Detter J.C."/>
            <person name="Han C."/>
            <person name="Larimer F."/>
            <person name="Land M."/>
            <person name="Hauser L."/>
            <person name="Kyrpides N."/>
            <person name="Ivanova N."/>
            <person name="Zhou J."/>
            <person name="Richardson P."/>
        </authorList>
    </citation>
    <scope>NUCLEOTIDE SEQUENCE [LARGE SCALE GENOMIC DNA]</scope>
    <source>
        <strain evidence="3">ATCC 35319 / DSM 5812 / JCM 6584 / H10</strain>
    </source>
</reference>
<name>B8I0Y9_RUMCH</name>
<dbReference type="OrthoDB" id="2088018at2"/>
<dbReference type="PROSITE" id="PS50075">
    <property type="entry name" value="CARRIER"/>
    <property type="match status" value="1"/>
</dbReference>
<dbReference type="EMBL" id="CP001348">
    <property type="protein sequence ID" value="ACL77545.1"/>
    <property type="molecule type" value="Genomic_DNA"/>
</dbReference>
<dbReference type="InterPro" id="IPR009081">
    <property type="entry name" value="PP-bd_ACP"/>
</dbReference>
<dbReference type="Proteomes" id="UP000001349">
    <property type="component" value="Chromosome"/>
</dbReference>
<sequence length="83" mass="9626">MKEKIKEIICSHTYIKREDLDSIGDNDKLTELGLDSINVVYIIGEIEEEFNFSFYDEDMLLVNFETIDKILKTVGKYVSVKSV</sequence>
<gene>
    <name evidence="2" type="ordered locus">Ccel_3256</name>
</gene>
<dbReference type="InterPro" id="IPR036736">
    <property type="entry name" value="ACP-like_sf"/>
</dbReference>
<evidence type="ECO:0000259" key="1">
    <source>
        <dbReference type="PROSITE" id="PS50075"/>
    </source>
</evidence>
<dbReference type="AlphaFoldDB" id="B8I0Y9"/>
<dbReference type="HOGENOM" id="CLU_108696_10_3_9"/>
<accession>B8I0Y9</accession>
<organism evidence="2 3">
    <name type="scientific">Ruminiclostridium cellulolyticum (strain ATCC 35319 / DSM 5812 / JCM 6584 / H10)</name>
    <name type="common">Clostridium cellulolyticum</name>
    <dbReference type="NCBI Taxonomy" id="394503"/>
    <lineage>
        <taxon>Bacteria</taxon>
        <taxon>Bacillati</taxon>
        <taxon>Bacillota</taxon>
        <taxon>Clostridia</taxon>
        <taxon>Eubacteriales</taxon>
        <taxon>Oscillospiraceae</taxon>
        <taxon>Ruminiclostridium</taxon>
    </lineage>
</organism>
<dbReference type="Pfam" id="PF00550">
    <property type="entry name" value="PP-binding"/>
    <property type="match status" value="1"/>
</dbReference>
<dbReference type="Gene3D" id="1.10.1200.10">
    <property type="entry name" value="ACP-like"/>
    <property type="match status" value="1"/>
</dbReference>
<dbReference type="SUPFAM" id="SSF47336">
    <property type="entry name" value="ACP-like"/>
    <property type="match status" value="1"/>
</dbReference>
<dbReference type="KEGG" id="cce:Ccel_3256"/>
<keyword evidence="3" id="KW-1185">Reference proteome</keyword>
<proteinExistence type="predicted"/>
<protein>
    <submittedName>
        <fullName evidence="2">Phosphopantetheine-binding</fullName>
    </submittedName>
</protein>
<evidence type="ECO:0000313" key="2">
    <source>
        <dbReference type="EMBL" id="ACL77545.1"/>
    </source>
</evidence>
<dbReference type="RefSeq" id="WP_015926603.1">
    <property type="nucleotide sequence ID" value="NC_011898.1"/>
</dbReference>
<dbReference type="STRING" id="394503.Ccel_3256"/>